<proteinExistence type="predicted"/>
<evidence type="ECO:0000259" key="1">
    <source>
        <dbReference type="Pfam" id="PF02514"/>
    </source>
</evidence>
<name>A0ABX8BAR9_9BACT</name>
<dbReference type="InterPro" id="IPR003672">
    <property type="entry name" value="CobN/Mg_chltase"/>
</dbReference>
<dbReference type="CDD" id="cd10150">
    <property type="entry name" value="CobN_like"/>
    <property type="match status" value="1"/>
</dbReference>
<organism evidence="2 3">
    <name type="scientific">Chloracidobacterium validum</name>
    <dbReference type="NCBI Taxonomy" id="2821543"/>
    <lineage>
        <taxon>Bacteria</taxon>
        <taxon>Pseudomonadati</taxon>
        <taxon>Acidobacteriota</taxon>
        <taxon>Terriglobia</taxon>
        <taxon>Terriglobales</taxon>
        <taxon>Acidobacteriaceae</taxon>
        <taxon>Chloracidobacterium</taxon>
    </lineage>
</organism>
<dbReference type="EC" id="6.6.1.2" evidence="2"/>
<evidence type="ECO:0000313" key="3">
    <source>
        <dbReference type="Proteomes" id="UP000676506"/>
    </source>
</evidence>
<keyword evidence="2" id="KW-0436">Ligase</keyword>
<reference evidence="2 3" key="1">
    <citation type="submission" date="2021-03" db="EMBL/GenBank/DDBJ databases">
        <title>Genomic and phenotypic characterization of Chloracidobacterium isolates provides evidence for multiple species.</title>
        <authorList>
            <person name="Saini M.K."/>
            <person name="Costas A.M.G."/>
            <person name="Tank M."/>
            <person name="Bryant D.A."/>
        </authorList>
    </citation>
    <scope>NUCLEOTIDE SEQUENCE [LARGE SCALE GENOMIC DNA]</scope>
    <source>
        <strain evidence="2 3">BV2-C</strain>
    </source>
</reference>
<dbReference type="RefSeq" id="WP_211429916.1">
    <property type="nucleotide sequence ID" value="NZ_CP072649.1"/>
</dbReference>
<dbReference type="PANTHER" id="PTHR44119">
    <property type="entry name" value="MAGNESIUM-CHELATASE SUBUNIT CHLH, CHLOROPLASTIC"/>
    <property type="match status" value="1"/>
</dbReference>
<dbReference type="NCBIfam" id="TIGR02257">
    <property type="entry name" value="cobalto_cobN"/>
    <property type="match status" value="1"/>
</dbReference>
<dbReference type="Proteomes" id="UP000676506">
    <property type="component" value="Chromosome 2"/>
</dbReference>
<accession>A0ABX8BAR9</accession>
<dbReference type="EMBL" id="CP072649">
    <property type="protein sequence ID" value="QUW04027.1"/>
    <property type="molecule type" value="Genomic_DNA"/>
</dbReference>
<feature type="domain" description="CobN/magnesium chelatase" evidence="1">
    <location>
        <begin position="164"/>
        <end position="1280"/>
    </location>
</feature>
<sequence length="1303" mass="142333">MGLYHPTNNEADNVIGKPTQRQYIVTTNHQETTNGCRDDHSGLLYRPRPDIIFISASDTELETLTAAQSQLPPGFPRLQAQSSGTLQTPTDVAAFAKEIAPTAQLVIVRILGGLAYFREGLTQLRILCDQTGAALVALPGDNRPDAELAGYTTVDPEIAAIFLTYCVAGGAANYAQGLRYLADGILGTSFGFAPPVAVPMYGLYHPDAADHEATARLDVATFARTYWREAVGPVVGLLFYRAYWQSNDLAVVDALVRALEARGCRPLPVFCYSLRDTPPETLLAYLGHQARADVIISLLSYALADIVHGQRLTRAAGPGLDVLAQLGVPVIQGLTVRASQAEWAASSSGLSPLDAAMKVVMAEFDGRIISTVIGAQELTPAGASRQVAIPAQIEALAALTARWGRLRRLPNREKRLAIVLTNFANRNGRVGSAVGLDTPASVLRILQALREEGYVVGDLPPDGDALMEELLALGGYEVEWLSEEQARQSAHYRVADYTDWFARLPEPAQAALRATWGEPPGQVMTVGDLGYIPARRYGNVVVLIQPPRGYGENRQALYHSGELAPSHHYLAVYHWLRTVFGVDAVIHCGKHGTVEWLPGKSLGLSAQCYPQLVLGDTPVFYPFLVGDPGEGLQAKRRWHAALVSHLPPPMTQAEVEQECELAPLQALLTELGRADQLDPEKRPLIVAAIWEAVVAANLHRDLGYTARPDEDEWPAFLKKLDGYLCELGEIQIRNGLHVFGEAPQGERLVDFLCALARQGTPERPGLPTALAQDLGLPPNLDDLPAETAWLPEAVPSGLAACDPSAITSVGRLRRALDAAVRELVATAVAHDFDLTHPFAAKLGSATRTGLAYLGQDILPRVRRAPDEIRHLLDGLAGRAIPPGPSGAPTRGMPDILPTGRNMYAVDVRAVPSPFAWEVGRQLGDALVASYVAQKQAFPEVVGLTLWGTSNMRTQGDDVAQVLWLLGVEPCWQPASRRVIGLRRLPLETLRRPRIDVVLRVSGFFRDAFPNVIALLDEAVRLAAAADEPDEWNYVRKRTRVAEAHYVAAGDSPDAAHRRARFRIFSNQPGVYGVGILAALSEKAWTERADLADIYLRWSGYAYTADEYGTPAGEVFARQLAACDVAVQNQDNREHDILDSDDYMQFHGGMAAAIENLRGQAPTTLFGDTSDPARPRVRTLREELRRVIRARVTNPKWLRAIREHGYKGALEMAATVDYLFGYAALTDLVDDWVYERVAEAYLFDEEMASFLGQSNPWTQRDIAGRLLEAVERGLWRHPPETVTTRLRDIQAGAEARIMAAGKRG</sequence>
<protein>
    <submittedName>
        <fullName evidence="2">Cobaltochelatase subunit CobN</fullName>
        <ecNumber evidence="2">6.6.1.2</ecNumber>
    </submittedName>
</protein>
<keyword evidence="3" id="KW-1185">Reference proteome</keyword>
<dbReference type="PANTHER" id="PTHR44119:SF4">
    <property type="entry name" value="AEROBIC COBALTOCHELATASE SUBUNIT COBN"/>
    <property type="match status" value="1"/>
</dbReference>
<dbReference type="GO" id="GO:0051116">
    <property type="term" value="F:cobaltochelatase activity"/>
    <property type="evidence" value="ECO:0007669"/>
    <property type="project" value="UniProtKB-EC"/>
</dbReference>
<dbReference type="InterPro" id="IPR011953">
    <property type="entry name" value="Cobalto_CobN"/>
</dbReference>
<gene>
    <name evidence="2" type="primary">cobN</name>
    <name evidence="2" type="ORF">J8C06_13315</name>
</gene>
<dbReference type="Pfam" id="PF02514">
    <property type="entry name" value="CobN-Mg_chel"/>
    <property type="match status" value="1"/>
</dbReference>
<evidence type="ECO:0000313" key="2">
    <source>
        <dbReference type="EMBL" id="QUW04027.1"/>
    </source>
</evidence>